<evidence type="ECO:0000313" key="7">
    <source>
        <dbReference type="EMBL" id="CAE0387530.1"/>
    </source>
</evidence>
<dbReference type="AlphaFoldDB" id="A0A7S3KNT6"/>
<evidence type="ECO:0000313" key="9">
    <source>
        <dbReference type="Proteomes" id="UP001295684"/>
    </source>
</evidence>
<dbReference type="Proteomes" id="UP001295684">
    <property type="component" value="Unassembled WGS sequence"/>
</dbReference>
<feature type="compositionally biased region" description="Basic and acidic residues" evidence="6">
    <location>
        <begin position="22"/>
        <end position="34"/>
    </location>
</feature>
<dbReference type="PANTHER" id="PTHR46511:SF1">
    <property type="entry name" value="MORN REPEAT-CONTAINING PROTEIN 3"/>
    <property type="match status" value="1"/>
</dbReference>
<gene>
    <name evidence="7" type="ORF">ECRA1380_LOCUS12502</name>
    <name evidence="8" type="ORF">ECRASSUSDP1_LOCUS12116</name>
</gene>
<dbReference type="OrthoDB" id="270720at2759"/>
<comment type="subcellular location">
    <subcellularLocation>
        <location evidence="1">Cytoplasmic vesicle</location>
        <location evidence="1">Secretory vesicle</location>
        <location evidence="1">Acrosome</location>
    </subcellularLocation>
</comment>
<feature type="region of interest" description="Disordered" evidence="6">
    <location>
        <begin position="372"/>
        <end position="413"/>
    </location>
</feature>
<dbReference type="PANTHER" id="PTHR46511">
    <property type="entry name" value="MORN REPEAT-CONTAINING PROTEIN 3"/>
    <property type="match status" value="1"/>
</dbReference>
<reference evidence="8" key="2">
    <citation type="submission" date="2023-07" db="EMBL/GenBank/DDBJ databases">
        <authorList>
            <consortium name="AG Swart"/>
            <person name="Singh M."/>
            <person name="Singh A."/>
            <person name="Seah K."/>
            <person name="Emmerich C."/>
        </authorList>
    </citation>
    <scope>NUCLEOTIDE SEQUENCE</scope>
    <source>
        <strain evidence="8">DP1</strain>
    </source>
</reference>
<feature type="compositionally biased region" description="Basic and acidic residues" evidence="6">
    <location>
        <begin position="383"/>
        <end position="396"/>
    </location>
</feature>
<dbReference type="SUPFAM" id="SSF47473">
    <property type="entry name" value="EF-hand"/>
    <property type="match status" value="1"/>
</dbReference>
<accession>A0A7S3KNT6</accession>
<proteinExistence type="predicted"/>
<organism evidence="7">
    <name type="scientific">Euplotes crassus</name>
    <dbReference type="NCBI Taxonomy" id="5936"/>
    <lineage>
        <taxon>Eukaryota</taxon>
        <taxon>Sar</taxon>
        <taxon>Alveolata</taxon>
        <taxon>Ciliophora</taxon>
        <taxon>Intramacronucleata</taxon>
        <taxon>Spirotrichea</taxon>
        <taxon>Hypotrichia</taxon>
        <taxon>Euplotida</taxon>
        <taxon>Euplotidae</taxon>
        <taxon>Moneuplotes</taxon>
    </lineage>
</organism>
<keyword evidence="9" id="KW-1185">Reference proteome</keyword>
<keyword evidence="3" id="KW-0968">Cytoplasmic vesicle</keyword>
<protein>
    <recommendedName>
        <fullName evidence="4">MORN repeat-containing protein 3</fullName>
    </recommendedName>
</protein>
<evidence type="ECO:0000256" key="1">
    <source>
        <dbReference type="ARBA" id="ARBA00004218"/>
    </source>
</evidence>
<dbReference type="Gene3D" id="2.20.110.10">
    <property type="entry name" value="Histone H3 K4-specific methyltransferase SET7/9 N-terminal domain"/>
    <property type="match status" value="3"/>
</dbReference>
<dbReference type="GO" id="GO:0001669">
    <property type="term" value="C:acrosomal vesicle"/>
    <property type="evidence" value="ECO:0007669"/>
    <property type="project" value="UniProtKB-SubCell"/>
</dbReference>
<keyword evidence="2" id="KW-0677">Repeat</keyword>
<evidence type="ECO:0000256" key="4">
    <source>
        <dbReference type="ARBA" id="ARBA00039854"/>
    </source>
</evidence>
<dbReference type="EMBL" id="HBIK01026788">
    <property type="protein sequence ID" value="CAE0387530.1"/>
    <property type="molecule type" value="Transcribed_RNA"/>
</dbReference>
<name>A0A7S3KNT6_EUPCR</name>
<evidence type="ECO:0000256" key="6">
    <source>
        <dbReference type="SAM" id="MobiDB-lite"/>
    </source>
</evidence>
<feature type="compositionally biased region" description="Polar residues" evidence="6">
    <location>
        <begin position="1"/>
        <end position="21"/>
    </location>
</feature>
<feature type="region of interest" description="Disordered" evidence="6">
    <location>
        <begin position="1"/>
        <end position="42"/>
    </location>
</feature>
<evidence type="ECO:0000256" key="5">
    <source>
        <dbReference type="ARBA" id="ARBA00045851"/>
    </source>
</evidence>
<dbReference type="SMART" id="SM00698">
    <property type="entry name" value="MORN"/>
    <property type="match status" value="6"/>
</dbReference>
<reference evidence="7" key="1">
    <citation type="submission" date="2021-01" db="EMBL/GenBank/DDBJ databases">
        <authorList>
            <person name="Corre E."/>
            <person name="Pelletier E."/>
            <person name="Niang G."/>
            <person name="Scheremetjew M."/>
            <person name="Finn R."/>
            <person name="Kale V."/>
            <person name="Holt S."/>
            <person name="Cochrane G."/>
            <person name="Meng A."/>
            <person name="Brown T."/>
            <person name="Cohen L."/>
        </authorList>
    </citation>
    <scope>NUCLEOTIDE SEQUENCE</scope>
    <source>
        <strain evidence="7">CT5</strain>
    </source>
</reference>
<dbReference type="Pfam" id="PF02493">
    <property type="entry name" value="MORN"/>
    <property type="match status" value="6"/>
</dbReference>
<evidence type="ECO:0000256" key="2">
    <source>
        <dbReference type="ARBA" id="ARBA00022737"/>
    </source>
</evidence>
<sequence>MEDYSNKSSDYQVSEAGQSEPNFEHVWKKNDRKAQKNGPHRSIYWVKKNTKLNTDKGAREPVSSLQTKWVSSSRYIGDWKENTKEGFGIQIYKNKDKYEGLWANNMRHGQGTYWRNEAGKLKREYTGDWFEDKKHGRGTFFYKNGDRYDGFWVNGKPQGEGRIIYESQDIYEGQWHEGKKSGYGVLVKKNGDHFEGHWVNDKKEGQGSYLFSEKNKLFVGEWVDDNPKCGIYTEVEDKEAPVGNDRPHFMDDYQMPKLPSIKLENPTEILEKAMGRTKKERARYRAQYIPLDEMFTNQELEDLQQAFDSVAQGESEVNMLTLKTLFSDIGIFPSDEMLNDLLKSLGKEIDDDEISFELYARSVALLLEENHHMDDNSDANPGVEKESPMKSAHESDINMGDYQQEYSQEYDEM</sequence>
<dbReference type="InterPro" id="IPR003409">
    <property type="entry name" value="MORN"/>
</dbReference>
<dbReference type="SUPFAM" id="SSF82185">
    <property type="entry name" value="Histone H3 K4-specific methyltransferase SET7/9 N-terminal domain"/>
    <property type="match status" value="2"/>
</dbReference>
<dbReference type="InterPro" id="IPR011992">
    <property type="entry name" value="EF-hand-dom_pair"/>
</dbReference>
<dbReference type="EMBL" id="CAMPGE010012009">
    <property type="protein sequence ID" value="CAI2370797.1"/>
    <property type="molecule type" value="Genomic_DNA"/>
</dbReference>
<evidence type="ECO:0000313" key="8">
    <source>
        <dbReference type="EMBL" id="CAI2370797.1"/>
    </source>
</evidence>
<comment type="function">
    <text evidence="5">Assembles a suppression complex (suppresome) by tethering SIRT1 and MDM2 to regulate composite modifications of p53/TP53. Confers both deacetylation-mediated functional inactivation, by SIRT1, and ubiquitination-dependent degradation, by MDM2, of p53/TP53, promoting a proliferative and cell survival behaviors. May play a role in the regulation of spermatogenesis.</text>
</comment>
<evidence type="ECO:0000256" key="3">
    <source>
        <dbReference type="ARBA" id="ARBA00023329"/>
    </source>
</evidence>
<dbReference type="InterPro" id="IPR052472">
    <property type="entry name" value="MORN3"/>
</dbReference>